<evidence type="ECO:0000256" key="1">
    <source>
        <dbReference type="SAM" id="Phobius"/>
    </source>
</evidence>
<feature type="transmembrane region" description="Helical" evidence="1">
    <location>
        <begin position="124"/>
        <end position="145"/>
    </location>
</feature>
<accession>A0A8J3WUI2</accession>
<evidence type="ECO:0000313" key="3">
    <source>
        <dbReference type="Proteomes" id="UP000634476"/>
    </source>
</evidence>
<reference evidence="2" key="1">
    <citation type="submission" date="2021-01" db="EMBL/GenBank/DDBJ databases">
        <title>Whole genome shotgun sequence of Planobispora takensis NBRC 109077.</title>
        <authorList>
            <person name="Komaki H."/>
            <person name="Tamura T."/>
        </authorList>
    </citation>
    <scope>NUCLEOTIDE SEQUENCE</scope>
    <source>
        <strain evidence="2">NBRC 109077</strain>
    </source>
</reference>
<keyword evidence="3" id="KW-1185">Reference proteome</keyword>
<dbReference type="RefSeq" id="WP_203877415.1">
    <property type="nucleotide sequence ID" value="NZ_BOOK01000036.1"/>
</dbReference>
<protein>
    <submittedName>
        <fullName evidence="2">Uncharacterized protein</fullName>
    </submittedName>
</protein>
<feature type="transmembrane region" description="Helical" evidence="1">
    <location>
        <begin position="33"/>
        <end position="56"/>
    </location>
</feature>
<feature type="transmembrane region" description="Helical" evidence="1">
    <location>
        <begin position="7"/>
        <end position="27"/>
    </location>
</feature>
<gene>
    <name evidence="2" type="ORF">Pta02_49570</name>
</gene>
<keyword evidence="1" id="KW-1133">Transmembrane helix</keyword>
<organism evidence="2 3">
    <name type="scientific">Planobispora takensis</name>
    <dbReference type="NCBI Taxonomy" id="1367882"/>
    <lineage>
        <taxon>Bacteria</taxon>
        <taxon>Bacillati</taxon>
        <taxon>Actinomycetota</taxon>
        <taxon>Actinomycetes</taxon>
        <taxon>Streptosporangiales</taxon>
        <taxon>Streptosporangiaceae</taxon>
        <taxon>Planobispora</taxon>
    </lineage>
</organism>
<sequence length="279" mass="30178">MLKVARAAMFAVLPVELLLVILLVSGVPLPAPVIAVAEAAVAAVLLLEATAAYRLYRAERRTGSGRGEAARATVRRLVPEQVRRIMAFDAKGMVSLVLWAARRRDGVPPGAVAVSYSREQSTMLTFILFLMVVETVALEVLLRAWGVPDGLRLVVLVVDVYSILVGLAIGAACVTRPHVVSPRELRVRYGAFFDLRIPRELISSVRQSRNYNESGMVGVKDGRLSVAVSSQTNVVVELEEPITIVRPLGGRAEVTVVRFFADTPGAVLSALRPAQHHDA</sequence>
<name>A0A8J3WUI2_9ACTN</name>
<proteinExistence type="predicted"/>
<keyword evidence="1" id="KW-0812">Transmembrane</keyword>
<evidence type="ECO:0000313" key="2">
    <source>
        <dbReference type="EMBL" id="GII02949.1"/>
    </source>
</evidence>
<comment type="caution">
    <text evidence="2">The sequence shown here is derived from an EMBL/GenBank/DDBJ whole genome shotgun (WGS) entry which is preliminary data.</text>
</comment>
<feature type="transmembrane region" description="Helical" evidence="1">
    <location>
        <begin position="151"/>
        <end position="174"/>
    </location>
</feature>
<dbReference type="AlphaFoldDB" id="A0A8J3WUI2"/>
<dbReference type="Proteomes" id="UP000634476">
    <property type="component" value="Unassembled WGS sequence"/>
</dbReference>
<keyword evidence="1" id="KW-0472">Membrane</keyword>
<dbReference type="EMBL" id="BOOK01000036">
    <property type="protein sequence ID" value="GII02949.1"/>
    <property type="molecule type" value="Genomic_DNA"/>
</dbReference>